<proteinExistence type="predicted"/>
<evidence type="ECO:0000313" key="2">
    <source>
        <dbReference type="Proteomes" id="UP000676325"/>
    </source>
</evidence>
<dbReference type="AlphaFoldDB" id="A0A941E7K8"/>
<comment type="caution">
    <text evidence="1">The sequence shown here is derived from an EMBL/GenBank/DDBJ whole genome shotgun (WGS) entry which is preliminary data.</text>
</comment>
<dbReference type="Proteomes" id="UP000676325">
    <property type="component" value="Unassembled WGS sequence"/>
</dbReference>
<dbReference type="RefSeq" id="WP_212517694.1">
    <property type="nucleotide sequence ID" value="NZ_JAGSOH010000018.1"/>
</dbReference>
<dbReference type="EMBL" id="JAGSOH010000018">
    <property type="protein sequence ID" value="MBR7826551.1"/>
    <property type="molecule type" value="Genomic_DNA"/>
</dbReference>
<accession>A0A941E7K8</accession>
<evidence type="ECO:0000313" key="1">
    <source>
        <dbReference type="EMBL" id="MBR7826551.1"/>
    </source>
</evidence>
<organism evidence="1 2">
    <name type="scientific">Actinospica acidithermotolerans</name>
    <dbReference type="NCBI Taxonomy" id="2828514"/>
    <lineage>
        <taxon>Bacteria</taxon>
        <taxon>Bacillati</taxon>
        <taxon>Actinomycetota</taxon>
        <taxon>Actinomycetes</taxon>
        <taxon>Catenulisporales</taxon>
        <taxon>Actinospicaceae</taxon>
        <taxon>Actinospica</taxon>
    </lineage>
</organism>
<reference evidence="1" key="1">
    <citation type="submission" date="2021-04" db="EMBL/GenBank/DDBJ databases">
        <title>Genome based classification of Actinospica acidithermotolerans sp. nov., an actinobacterium isolated from an Indonesian hot spring.</title>
        <authorList>
            <person name="Kusuma A.B."/>
            <person name="Putra K.E."/>
            <person name="Nafisah S."/>
            <person name="Loh J."/>
            <person name="Nouioui I."/>
            <person name="Goodfellow M."/>
        </authorList>
    </citation>
    <scope>NUCLEOTIDE SEQUENCE</scope>
    <source>
        <strain evidence="1">MGRD01-02</strain>
    </source>
</reference>
<sequence length="115" mass="12879">MSVAVFRRRGARAGEGRVDGRVYRDGEEHLTRFARTRIGVEAFVEPRTAVTDTTIVLVAATGEWTRRRVPGPQAAHQLAHRLGIPAYDAGVVGYPQRMRDWNSRLAAEARARREP</sequence>
<protein>
    <submittedName>
        <fullName evidence="1">Oxidoreductase</fullName>
    </submittedName>
</protein>
<keyword evidence="2" id="KW-1185">Reference proteome</keyword>
<gene>
    <name evidence="1" type="ORF">KDK95_09570</name>
</gene>
<name>A0A941E7K8_9ACTN</name>